<dbReference type="Gene3D" id="1.10.10.350">
    <property type="match status" value="1"/>
</dbReference>
<dbReference type="EC" id="6.1.1.17" evidence="8"/>
<dbReference type="InterPro" id="IPR045462">
    <property type="entry name" value="aa-tRNA-synth_I_cd-bd"/>
</dbReference>
<dbReference type="HAMAP" id="MF_00022">
    <property type="entry name" value="Glu_tRNA_synth_type1"/>
    <property type="match status" value="1"/>
</dbReference>
<dbReference type="InterPro" id="IPR014729">
    <property type="entry name" value="Rossmann-like_a/b/a_fold"/>
</dbReference>
<dbReference type="PRINTS" id="PR00987">
    <property type="entry name" value="TRNASYNTHGLU"/>
</dbReference>
<proteinExistence type="inferred from homology"/>
<keyword evidence="3 8" id="KW-0436">Ligase</keyword>
<keyword evidence="2 8" id="KW-0963">Cytoplasm</keyword>
<comment type="similarity">
    <text evidence="1 8">Belongs to the class-I aminoacyl-tRNA synthetase family. Glutamate--tRNA ligase type 1 subfamily.</text>
</comment>
<dbReference type="SUPFAM" id="SSF52374">
    <property type="entry name" value="Nucleotidylyl transferase"/>
    <property type="match status" value="1"/>
</dbReference>
<feature type="domain" description="Glutamyl/glutaminyl-tRNA synthetase class Ib catalytic" evidence="9">
    <location>
        <begin position="4"/>
        <end position="277"/>
    </location>
</feature>
<evidence type="ECO:0000256" key="5">
    <source>
        <dbReference type="ARBA" id="ARBA00022840"/>
    </source>
</evidence>
<feature type="short sequence motif" description="'HIGH' region" evidence="8">
    <location>
        <begin position="9"/>
        <end position="19"/>
    </location>
</feature>
<dbReference type="InterPro" id="IPR049940">
    <property type="entry name" value="GluQ/Sye"/>
</dbReference>
<keyword evidence="7 8" id="KW-0030">Aminoacyl-tRNA synthetase</keyword>
<dbReference type="EMBL" id="JBBLZC010000001">
    <property type="protein sequence ID" value="MEK0081628.1"/>
    <property type="molecule type" value="Genomic_DNA"/>
</dbReference>
<dbReference type="InterPro" id="IPR020058">
    <property type="entry name" value="Glu/Gln-tRNA-synth_Ib_cat-dom"/>
</dbReference>
<dbReference type="PANTHER" id="PTHR43311:SF2">
    <property type="entry name" value="GLUTAMATE--TRNA LIGASE, MITOCHONDRIAL-RELATED"/>
    <property type="match status" value="1"/>
</dbReference>
<accession>A0ABU8XKA1</accession>
<feature type="domain" description="Aminoacyl-tRNA synthetase class I anticodon-binding" evidence="10">
    <location>
        <begin position="371"/>
        <end position="442"/>
    </location>
</feature>
<dbReference type="Proteomes" id="UP001375743">
    <property type="component" value="Unassembled WGS sequence"/>
</dbReference>
<organism evidence="11 12">
    <name type="scientific">Benzoatithermus flavus</name>
    <dbReference type="NCBI Taxonomy" id="3108223"/>
    <lineage>
        <taxon>Bacteria</taxon>
        <taxon>Pseudomonadati</taxon>
        <taxon>Pseudomonadota</taxon>
        <taxon>Alphaproteobacteria</taxon>
        <taxon>Geminicoccales</taxon>
        <taxon>Geminicoccaceae</taxon>
        <taxon>Benzoatithermus</taxon>
    </lineage>
</organism>
<comment type="catalytic activity">
    <reaction evidence="8">
        <text>tRNA(Glu) + L-glutamate + ATP = L-glutamyl-tRNA(Glu) + AMP + diphosphate</text>
        <dbReference type="Rhea" id="RHEA:23540"/>
        <dbReference type="Rhea" id="RHEA-COMP:9663"/>
        <dbReference type="Rhea" id="RHEA-COMP:9680"/>
        <dbReference type="ChEBI" id="CHEBI:29985"/>
        <dbReference type="ChEBI" id="CHEBI:30616"/>
        <dbReference type="ChEBI" id="CHEBI:33019"/>
        <dbReference type="ChEBI" id="CHEBI:78442"/>
        <dbReference type="ChEBI" id="CHEBI:78520"/>
        <dbReference type="ChEBI" id="CHEBI:456215"/>
        <dbReference type="EC" id="6.1.1.17"/>
    </reaction>
</comment>
<evidence type="ECO:0000256" key="3">
    <source>
        <dbReference type="ARBA" id="ARBA00022598"/>
    </source>
</evidence>
<protein>
    <recommendedName>
        <fullName evidence="8">Glutamate--tRNA ligase</fullName>
        <ecNumber evidence="8">6.1.1.17</ecNumber>
    </recommendedName>
    <alternativeName>
        <fullName evidence="8">Glutamyl-tRNA synthetase</fullName>
        <shortName evidence="8">GluRS</shortName>
    </alternativeName>
</protein>
<dbReference type="InterPro" id="IPR008925">
    <property type="entry name" value="aa_tRNA-synth_I_cd-bd_sf"/>
</dbReference>
<evidence type="ECO:0000256" key="4">
    <source>
        <dbReference type="ARBA" id="ARBA00022741"/>
    </source>
</evidence>
<evidence type="ECO:0000259" key="9">
    <source>
        <dbReference type="Pfam" id="PF00749"/>
    </source>
</evidence>
<dbReference type="Pfam" id="PF19269">
    <property type="entry name" value="Anticodon_2"/>
    <property type="match status" value="1"/>
</dbReference>
<keyword evidence="6 8" id="KW-0648">Protein biosynthesis</keyword>
<evidence type="ECO:0000313" key="11">
    <source>
        <dbReference type="EMBL" id="MEK0081628.1"/>
    </source>
</evidence>
<sequence>MPPVVRFAPSPTGYLHLGNARIAVVNWLFAQKEGGRLILRIDDTDVERSEARFEAAIREDLTWLGLSWQQEVRQSDRTALYEAAFARLVAEGRVYPCYETQEELAALRERQRAAGQPPRYDRRALALSPTDRARLEAEGRRPHWRLLLPEGEIGFGDLLLGPRRFPTASLSDPVLRRADGSATYLFASAVDDADLSVSHVIRGEDHVTNTVLQLAIWAALGEEPPAFAHLPLISDAAGRSFSKRLGALSLRALREQGIEPMAIVLTLAALGTAEAADPALGMSDLVARFSLEAYGRAAPKLVVDDLPRFSKAVLHHLPFAAVASRLAALGLDRADEAFWCAVRGNLDRLEDARDWWEVCTRPLRPVIADPELLAAAAELLPQDVGDEAAFTAWIDALKVRTGRKGKALFRPLRLALTAREHGPELKHLLPLLGRDRAWHRLRGETA</sequence>
<evidence type="ECO:0000256" key="2">
    <source>
        <dbReference type="ARBA" id="ARBA00022490"/>
    </source>
</evidence>
<dbReference type="InterPro" id="IPR000924">
    <property type="entry name" value="Glu/Gln-tRNA-synth"/>
</dbReference>
<dbReference type="InterPro" id="IPR004527">
    <property type="entry name" value="Glu-tRNA-ligase_bac/mito"/>
</dbReference>
<dbReference type="PROSITE" id="PS00178">
    <property type="entry name" value="AA_TRNA_LIGASE_I"/>
    <property type="match status" value="1"/>
</dbReference>
<comment type="subunit">
    <text evidence="8">Monomer.</text>
</comment>
<dbReference type="NCBIfam" id="TIGR00464">
    <property type="entry name" value="gltX_bact"/>
    <property type="match status" value="1"/>
</dbReference>
<evidence type="ECO:0000256" key="6">
    <source>
        <dbReference type="ARBA" id="ARBA00022917"/>
    </source>
</evidence>
<evidence type="ECO:0000256" key="8">
    <source>
        <dbReference type="HAMAP-Rule" id="MF_00022"/>
    </source>
</evidence>
<dbReference type="GO" id="GO:0004818">
    <property type="term" value="F:glutamate-tRNA ligase activity"/>
    <property type="evidence" value="ECO:0007669"/>
    <property type="project" value="UniProtKB-EC"/>
</dbReference>
<dbReference type="InterPro" id="IPR001412">
    <property type="entry name" value="aa-tRNA-synth_I_CS"/>
</dbReference>
<comment type="function">
    <text evidence="8">Catalyzes the attachment of glutamate to tRNA(Glu) in a two-step reaction: glutamate is first activated by ATP to form Glu-AMP and then transferred to the acceptor end of tRNA(Glu).</text>
</comment>
<dbReference type="SUPFAM" id="SSF48163">
    <property type="entry name" value="An anticodon-binding domain of class I aminoacyl-tRNA synthetases"/>
    <property type="match status" value="1"/>
</dbReference>
<keyword evidence="12" id="KW-1185">Reference proteome</keyword>
<gene>
    <name evidence="8 11" type="primary">gltX</name>
    <name evidence="11" type="ORF">U1T56_00565</name>
</gene>
<comment type="subcellular location">
    <subcellularLocation>
        <location evidence="8">Cytoplasm</location>
    </subcellularLocation>
</comment>
<keyword evidence="5 8" id="KW-0067">ATP-binding</keyword>
<dbReference type="Gene3D" id="3.40.50.620">
    <property type="entry name" value="HUPs"/>
    <property type="match status" value="1"/>
</dbReference>
<dbReference type="Pfam" id="PF00749">
    <property type="entry name" value="tRNA-synt_1c"/>
    <property type="match status" value="1"/>
</dbReference>
<name>A0ABU8XKA1_9PROT</name>
<reference evidence="11 12" key="1">
    <citation type="submission" date="2024-01" db="EMBL/GenBank/DDBJ databases">
        <title>Multi-omics insights into the function and evolution of sodium benzoate biodegradation pathways in Benzoatithermus flavus gen. nov., sp. nov. from hot spring.</title>
        <authorList>
            <person name="Hu C.-J."/>
            <person name="Li W.-J."/>
        </authorList>
    </citation>
    <scope>NUCLEOTIDE SEQUENCE [LARGE SCALE GENOMIC DNA]</scope>
    <source>
        <strain evidence="11 12">SYSU G07066</strain>
    </source>
</reference>
<feature type="short sequence motif" description="'KMSKS' region" evidence="8">
    <location>
        <begin position="240"/>
        <end position="244"/>
    </location>
</feature>
<evidence type="ECO:0000313" key="12">
    <source>
        <dbReference type="Proteomes" id="UP001375743"/>
    </source>
</evidence>
<comment type="caution">
    <text evidence="11">The sequence shown here is derived from an EMBL/GenBank/DDBJ whole genome shotgun (WGS) entry which is preliminary data.</text>
</comment>
<evidence type="ECO:0000259" key="10">
    <source>
        <dbReference type="Pfam" id="PF19269"/>
    </source>
</evidence>
<dbReference type="RefSeq" id="WP_418157479.1">
    <property type="nucleotide sequence ID" value="NZ_JBBLZC010000001.1"/>
</dbReference>
<dbReference type="InterPro" id="IPR020751">
    <property type="entry name" value="aa-tRNA-synth_I_codon-bd_sub2"/>
</dbReference>
<feature type="binding site" evidence="8">
    <location>
        <position position="243"/>
    </location>
    <ligand>
        <name>ATP</name>
        <dbReference type="ChEBI" id="CHEBI:30616"/>
    </ligand>
</feature>
<evidence type="ECO:0000256" key="7">
    <source>
        <dbReference type="ARBA" id="ARBA00023146"/>
    </source>
</evidence>
<evidence type="ECO:0000256" key="1">
    <source>
        <dbReference type="ARBA" id="ARBA00007894"/>
    </source>
</evidence>
<comment type="caution">
    <text evidence="8">Lacks conserved residue(s) required for the propagation of feature annotation.</text>
</comment>
<dbReference type="PANTHER" id="PTHR43311">
    <property type="entry name" value="GLUTAMATE--TRNA LIGASE"/>
    <property type="match status" value="1"/>
</dbReference>
<keyword evidence="4 8" id="KW-0547">Nucleotide-binding</keyword>